<dbReference type="InterPro" id="IPR003265">
    <property type="entry name" value="HhH-GPD_domain"/>
</dbReference>
<dbReference type="EMBL" id="JAVHJO010000001">
    <property type="protein sequence ID" value="KAK6544014.1"/>
    <property type="molecule type" value="Genomic_DNA"/>
</dbReference>
<dbReference type="PANTHER" id="PTHR10242">
    <property type="entry name" value="8-OXOGUANINE DNA GLYCOSYLASE"/>
    <property type="match status" value="1"/>
</dbReference>
<evidence type="ECO:0000256" key="13">
    <source>
        <dbReference type="ARBA" id="ARBA00073127"/>
    </source>
</evidence>
<evidence type="ECO:0000313" key="15">
    <source>
        <dbReference type="EMBL" id="KAK6544014.1"/>
    </source>
</evidence>
<comment type="subcellular location">
    <subcellularLocation>
        <location evidence="1">Nucleus</location>
    </subcellularLocation>
</comment>
<evidence type="ECO:0000256" key="7">
    <source>
        <dbReference type="ARBA" id="ARBA00023239"/>
    </source>
</evidence>
<keyword evidence="10" id="KW-0326">Glycosidase</keyword>
<proteinExistence type="inferred from homology"/>
<dbReference type="Pfam" id="PF07934">
    <property type="entry name" value="OGG_N"/>
    <property type="match status" value="1"/>
</dbReference>
<dbReference type="FunFam" id="1.10.340.30:FF:000006">
    <property type="entry name" value="N-glycosylase/DNA lyase isoform X2"/>
    <property type="match status" value="1"/>
</dbReference>
<dbReference type="GO" id="GO:0006285">
    <property type="term" value="P:base-excision repair, AP site formation"/>
    <property type="evidence" value="ECO:0007669"/>
    <property type="project" value="UniProtKB-ARBA"/>
</dbReference>
<dbReference type="AlphaFoldDB" id="A0AAV9XPG6"/>
<dbReference type="InterPro" id="IPR012904">
    <property type="entry name" value="OGG_N"/>
</dbReference>
<keyword evidence="7" id="KW-0456">Lyase</keyword>
<comment type="caution">
    <text evidence="15">The sequence shown here is derived from an EMBL/GenBank/DDBJ whole genome shotgun (WGS) entry which is preliminary data.</text>
</comment>
<comment type="similarity">
    <text evidence="2">Belongs to the type-1 OGG1 family.</text>
</comment>
<gene>
    <name evidence="15" type="primary">OGG1</name>
    <name evidence="15" type="ORF">TWF694_000728</name>
</gene>
<dbReference type="GO" id="GO:0034039">
    <property type="term" value="F:8-oxo-7,8-dihydroguanine DNA N-glycosylase activity"/>
    <property type="evidence" value="ECO:0007669"/>
    <property type="project" value="TreeGrafter"/>
</dbReference>
<protein>
    <recommendedName>
        <fullName evidence="13">N-glycosylase/DNA lyase</fullName>
        <ecNumber evidence="3">4.2.99.18</ecNumber>
    </recommendedName>
</protein>
<dbReference type="CDD" id="cd00056">
    <property type="entry name" value="ENDO3c"/>
    <property type="match status" value="1"/>
</dbReference>
<dbReference type="Gene3D" id="1.10.340.30">
    <property type="entry name" value="Hypothetical protein, domain 2"/>
    <property type="match status" value="1"/>
</dbReference>
<keyword evidence="8" id="KW-0539">Nucleus</keyword>
<keyword evidence="5" id="KW-0378">Hydrolase</keyword>
<evidence type="ECO:0000256" key="12">
    <source>
        <dbReference type="ARBA" id="ARBA00044632"/>
    </source>
</evidence>
<dbReference type="Proteomes" id="UP001365542">
    <property type="component" value="Unassembled WGS sequence"/>
</dbReference>
<organism evidence="15 16">
    <name type="scientific">Orbilia ellipsospora</name>
    <dbReference type="NCBI Taxonomy" id="2528407"/>
    <lineage>
        <taxon>Eukaryota</taxon>
        <taxon>Fungi</taxon>
        <taxon>Dikarya</taxon>
        <taxon>Ascomycota</taxon>
        <taxon>Pezizomycotina</taxon>
        <taxon>Orbiliomycetes</taxon>
        <taxon>Orbiliales</taxon>
        <taxon>Orbiliaceae</taxon>
        <taxon>Orbilia</taxon>
    </lineage>
</organism>
<dbReference type="InterPro" id="IPR023170">
    <property type="entry name" value="HhH_base_excis_C"/>
</dbReference>
<sequence>MTKGYSTSWGQLPISLNQLCLATVLRCGQSFRWKLSGPDEWSCGFPDRIISLRQNPTHLHYRATYPSPPSPSSKDDTEDIVRDYFNLSVDLASLYEKWSTADPNFKKKAGEFRGVRMLRQDPWECLIGFICSSNNNISRIGQMVDKLCMTYGKPLGSLTHTSTNPPLASSTPSTINSPTPTQVEYYSFPSIESLTAPDVEETLRKLGFGYRAKYIYNTACMVHNDRPKGFLNTLRDEKNYKEAHEALLEFSGVGPKVADCVCLMSLDKMGAVPVDTHVWQIATRDYKFGKGKHRSLTKAVYDAVGDHFRELWGDTAGWAHSVLFTADLRTFADRLENTKTTTVKTKVKVEVKEEEDEEDSEIKKEEIEEEVVKKVESKRVRKRGADGQVKSETTIVKVEERTERRTRRRRG</sequence>
<comment type="function">
    <text evidence="11">DNA repair enzyme that incises DNA at 8-oxoG residues. Excises 7,8-dihydro-8-oxoguanine and 2,6-diamino-4-hydroxy-5-N-methylformamidopyrimidine (FAPY) from damaged DNA. Has a beta-lyase activity that nicks DNA 3' to the lesion.</text>
</comment>
<reference evidence="15 16" key="1">
    <citation type="submission" date="2019-10" db="EMBL/GenBank/DDBJ databases">
        <authorList>
            <person name="Palmer J.M."/>
        </authorList>
    </citation>
    <scope>NUCLEOTIDE SEQUENCE [LARGE SCALE GENOMIC DNA]</scope>
    <source>
        <strain evidence="15 16">TWF694</strain>
    </source>
</reference>
<feature type="domain" description="HhH-GPD" evidence="14">
    <location>
        <begin position="131"/>
        <end position="328"/>
    </location>
</feature>
<dbReference type="Gene3D" id="1.10.1670.10">
    <property type="entry name" value="Helix-hairpin-Helix base-excision DNA repair enzymes (C-terminal)"/>
    <property type="match status" value="1"/>
</dbReference>
<accession>A0AAV9XPG6</accession>
<evidence type="ECO:0000256" key="4">
    <source>
        <dbReference type="ARBA" id="ARBA00022763"/>
    </source>
</evidence>
<evidence type="ECO:0000256" key="11">
    <source>
        <dbReference type="ARBA" id="ARBA00025652"/>
    </source>
</evidence>
<dbReference type="GO" id="GO:0006289">
    <property type="term" value="P:nucleotide-excision repair"/>
    <property type="evidence" value="ECO:0007669"/>
    <property type="project" value="InterPro"/>
</dbReference>
<evidence type="ECO:0000256" key="2">
    <source>
        <dbReference type="ARBA" id="ARBA00010679"/>
    </source>
</evidence>
<dbReference type="InterPro" id="IPR052054">
    <property type="entry name" value="Oxidative_DNA_repair_enzyme"/>
</dbReference>
<evidence type="ECO:0000256" key="1">
    <source>
        <dbReference type="ARBA" id="ARBA00004123"/>
    </source>
</evidence>
<dbReference type="SUPFAM" id="SSF55945">
    <property type="entry name" value="TATA-box binding protein-like"/>
    <property type="match status" value="1"/>
</dbReference>
<dbReference type="GO" id="GO:0005634">
    <property type="term" value="C:nucleus"/>
    <property type="evidence" value="ECO:0007669"/>
    <property type="project" value="UniProtKB-SubCell"/>
</dbReference>
<keyword evidence="9" id="KW-0511">Multifunctional enzyme</keyword>
<evidence type="ECO:0000256" key="9">
    <source>
        <dbReference type="ARBA" id="ARBA00023268"/>
    </source>
</evidence>
<keyword evidence="16" id="KW-1185">Reference proteome</keyword>
<evidence type="ECO:0000256" key="10">
    <source>
        <dbReference type="ARBA" id="ARBA00023295"/>
    </source>
</evidence>
<keyword evidence="4" id="KW-0227">DNA damage</keyword>
<evidence type="ECO:0000256" key="3">
    <source>
        <dbReference type="ARBA" id="ARBA00012720"/>
    </source>
</evidence>
<dbReference type="Gene3D" id="3.30.310.40">
    <property type="match status" value="1"/>
</dbReference>
<name>A0AAV9XPG6_9PEZI</name>
<dbReference type="GO" id="GO:0140078">
    <property type="term" value="F:class I DNA-(apurinic or apyrimidinic site) endonuclease activity"/>
    <property type="evidence" value="ECO:0007669"/>
    <property type="project" value="UniProtKB-EC"/>
</dbReference>
<dbReference type="EC" id="4.2.99.18" evidence="3"/>
<keyword evidence="6" id="KW-0234">DNA repair</keyword>
<evidence type="ECO:0000313" key="16">
    <source>
        <dbReference type="Proteomes" id="UP001365542"/>
    </source>
</evidence>
<dbReference type="InterPro" id="IPR011257">
    <property type="entry name" value="DNA_glycosylase"/>
</dbReference>
<dbReference type="FunFam" id="1.10.1670.10:FF:000005">
    <property type="entry name" value="N-glycosylase/DNA lyase OGG1"/>
    <property type="match status" value="1"/>
</dbReference>
<evidence type="ECO:0000256" key="5">
    <source>
        <dbReference type="ARBA" id="ARBA00022801"/>
    </source>
</evidence>
<dbReference type="PANTHER" id="PTHR10242:SF2">
    <property type="entry name" value="N-GLYCOSYLASE_DNA LYASE"/>
    <property type="match status" value="1"/>
</dbReference>
<evidence type="ECO:0000259" key="14">
    <source>
        <dbReference type="SMART" id="SM00478"/>
    </source>
</evidence>
<evidence type="ECO:0000256" key="8">
    <source>
        <dbReference type="ARBA" id="ARBA00023242"/>
    </source>
</evidence>
<evidence type="ECO:0000256" key="6">
    <source>
        <dbReference type="ARBA" id="ARBA00023204"/>
    </source>
</evidence>
<dbReference type="GO" id="GO:0003684">
    <property type="term" value="F:damaged DNA binding"/>
    <property type="evidence" value="ECO:0007669"/>
    <property type="project" value="InterPro"/>
</dbReference>
<dbReference type="Pfam" id="PF00730">
    <property type="entry name" value="HhH-GPD"/>
    <property type="match status" value="1"/>
</dbReference>
<comment type="catalytic activity">
    <reaction evidence="12">
        <text>2'-deoxyribonucleotide-(2'-deoxyribose 5'-phosphate)-2'-deoxyribonucleotide-DNA = a 3'-end 2'-deoxyribonucleotide-(2,3-dehydro-2,3-deoxyribose 5'-phosphate)-DNA + a 5'-end 5'-phospho-2'-deoxyribonucleoside-DNA + H(+)</text>
        <dbReference type="Rhea" id="RHEA:66592"/>
        <dbReference type="Rhea" id="RHEA-COMP:13180"/>
        <dbReference type="Rhea" id="RHEA-COMP:16897"/>
        <dbReference type="Rhea" id="RHEA-COMP:17067"/>
        <dbReference type="ChEBI" id="CHEBI:15378"/>
        <dbReference type="ChEBI" id="CHEBI:136412"/>
        <dbReference type="ChEBI" id="CHEBI:157695"/>
        <dbReference type="ChEBI" id="CHEBI:167181"/>
        <dbReference type="EC" id="4.2.99.18"/>
    </reaction>
</comment>
<dbReference type="SUPFAM" id="SSF48150">
    <property type="entry name" value="DNA-glycosylase"/>
    <property type="match status" value="1"/>
</dbReference>
<dbReference type="SMART" id="SM00478">
    <property type="entry name" value="ENDO3c"/>
    <property type="match status" value="1"/>
</dbReference>